<accession>A0A162MR10</accession>
<dbReference type="PROSITE" id="PS51482">
    <property type="entry name" value="DEGV"/>
    <property type="match status" value="1"/>
</dbReference>
<dbReference type="InterPro" id="IPR043168">
    <property type="entry name" value="DegV_C"/>
</dbReference>
<dbReference type="PATRIC" id="fig|520767.4.peg.879"/>
<dbReference type="PANTHER" id="PTHR33434:SF8">
    <property type="entry name" value="DEGV DOMAIN-CONTAINING PROTEIN SPR1019"/>
    <property type="match status" value="1"/>
</dbReference>
<dbReference type="RefSeq" id="WP_068747950.1">
    <property type="nucleotide sequence ID" value="NZ_LOHZ01000023.1"/>
</dbReference>
<protein>
    <submittedName>
        <fullName evidence="2">DegV domain-containing protein</fullName>
    </submittedName>
</protein>
<reference evidence="2 3" key="1">
    <citation type="submission" date="2015-12" db="EMBL/GenBank/DDBJ databases">
        <title>Draft genome of Thermovenabulum gondwanense isolated from a red thermophilic microbial mat colonisisng an outflow channel of a bore well.</title>
        <authorList>
            <person name="Patel B.K."/>
        </authorList>
    </citation>
    <scope>NUCLEOTIDE SEQUENCE [LARGE SCALE GENOMIC DNA]</scope>
    <source>
        <strain evidence="2 3">R270</strain>
    </source>
</reference>
<evidence type="ECO:0000256" key="1">
    <source>
        <dbReference type="ARBA" id="ARBA00023121"/>
    </source>
</evidence>
<proteinExistence type="predicted"/>
<dbReference type="GO" id="GO:0008289">
    <property type="term" value="F:lipid binding"/>
    <property type="evidence" value="ECO:0007669"/>
    <property type="project" value="UniProtKB-KW"/>
</dbReference>
<dbReference type="InterPro" id="IPR003797">
    <property type="entry name" value="DegV"/>
</dbReference>
<dbReference type="STRING" id="520767.ATZ99_07940"/>
<keyword evidence="1" id="KW-0446">Lipid-binding</keyword>
<keyword evidence="3" id="KW-1185">Reference proteome</keyword>
<name>A0A162MR10_9FIRM</name>
<dbReference type="EMBL" id="LOHZ01000023">
    <property type="protein sequence ID" value="KYO66977.1"/>
    <property type="molecule type" value="Genomic_DNA"/>
</dbReference>
<dbReference type="NCBIfam" id="TIGR00762">
    <property type="entry name" value="DegV"/>
    <property type="match status" value="1"/>
</dbReference>
<dbReference type="AlphaFoldDB" id="A0A162MR10"/>
<evidence type="ECO:0000313" key="2">
    <source>
        <dbReference type="EMBL" id="KYO66977.1"/>
    </source>
</evidence>
<dbReference type="Gene3D" id="3.30.1180.10">
    <property type="match status" value="1"/>
</dbReference>
<dbReference type="Pfam" id="PF02645">
    <property type="entry name" value="DegV"/>
    <property type="match status" value="1"/>
</dbReference>
<gene>
    <name evidence="2" type="ORF">ATZ99_07940</name>
</gene>
<sequence length="275" mass="30234">MIHIVTDSAADLPAEILKEHNIHVVPLTVKINGVEYREGVDLSPLEFQQKMLSSRELPVTSQPSPYNFFNVFQELSKKGQVLCLTLSSKLSGTFQSACVAKNMLGEKVKVYDTLAGSLGQGIQVIKAAKWAAEGLSIDEIIEKLDAVRKEMSILILLDTLENIVKGGRLSRFQGSLAKVLDIKVILHAVEGAVEVLDKVRGKKRFLMRAVEVISERGKDFSEKIFGITHLDNEEDANFLKGVIKERFNPKEVIVCPMGSTMGTYAGKGGMIISFG</sequence>
<dbReference type="Proteomes" id="UP000075737">
    <property type="component" value="Unassembled WGS sequence"/>
</dbReference>
<dbReference type="PANTHER" id="PTHR33434">
    <property type="entry name" value="DEGV DOMAIN-CONTAINING PROTEIN DR_1986-RELATED"/>
    <property type="match status" value="1"/>
</dbReference>
<dbReference type="SUPFAM" id="SSF82549">
    <property type="entry name" value="DAK1/DegV-like"/>
    <property type="match status" value="1"/>
</dbReference>
<dbReference type="OrthoDB" id="9780660at2"/>
<comment type="caution">
    <text evidence="2">The sequence shown here is derived from an EMBL/GenBank/DDBJ whole genome shotgun (WGS) entry which is preliminary data.</text>
</comment>
<dbReference type="Gene3D" id="3.40.50.10170">
    <property type="match status" value="1"/>
</dbReference>
<organism evidence="2 3">
    <name type="scientific">Thermovenabulum gondwanense</name>
    <dbReference type="NCBI Taxonomy" id="520767"/>
    <lineage>
        <taxon>Bacteria</taxon>
        <taxon>Bacillati</taxon>
        <taxon>Bacillota</taxon>
        <taxon>Clostridia</taxon>
        <taxon>Thermosediminibacterales</taxon>
        <taxon>Thermosediminibacteraceae</taxon>
        <taxon>Thermovenabulum</taxon>
    </lineage>
</organism>
<dbReference type="InterPro" id="IPR050270">
    <property type="entry name" value="DegV_domain_contain"/>
</dbReference>
<evidence type="ECO:0000313" key="3">
    <source>
        <dbReference type="Proteomes" id="UP000075737"/>
    </source>
</evidence>